<dbReference type="InterPro" id="IPR026612">
    <property type="entry name" value="STRA6-like"/>
</dbReference>
<keyword evidence="1" id="KW-0472">Membrane</keyword>
<dbReference type="Pfam" id="PF14752">
    <property type="entry name" value="RBP_receptor"/>
    <property type="match status" value="1"/>
</dbReference>
<feature type="transmembrane region" description="Helical" evidence="1">
    <location>
        <begin position="21"/>
        <end position="42"/>
    </location>
</feature>
<dbReference type="AlphaFoldDB" id="A0AAD9Q7W9"/>
<reference evidence="2" key="1">
    <citation type="journal article" date="2023" name="G3 (Bethesda)">
        <title>Whole genome assembly and annotation of the endangered Caribbean coral Acropora cervicornis.</title>
        <authorList>
            <person name="Selwyn J.D."/>
            <person name="Vollmer S.V."/>
        </authorList>
    </citation>
    <scope>NUCLEOTIDE SEQUENCE</scope>
    <source>
        <strain evidence="2">K2</strain>
    </source>
</reference>
<keyword evidence="1" id="KW-0812">Transmembrane</keyword>
<evidence type="ECO:0000313" key="2">
    <source>
        <dbReference type="EMBL" id="KAK2556388.1"/>
    </source>
</evidence>
<dbReference type="Proteomes" id="UP001249851">
    <property type="component" value="Unassembled WGS sequence"/>
</dbReference>
<comment type="caution">
    <text evidence="2">The sequence shown here is derived from an EMBL/GenBank/DDBJ whole genome shotgun (WGS) entry which is preliminary data.</text>
</comment>
<dbReference type="GO" id="GO:0038023">
    <property type="term" value="F:signaling receptor activity"/>
    <property type="evidence" value="ECO:0007669"/>
    <property type="project" value="InterPro"/>
</dbReference>
<dbReference type="EMBL" id="JARQWQ010000056">
    <property type="protein sequence ID" value="KAK2556388.1"/>
    <property type="molecule type" value="Genomic_DNA"/>
</dbReference>
<dbReference type="GO" id="GO:0034632">
    <property type="term" value="F:retinol transmembrane transporter activity"/>
    <property type="evidence" value="ECO:0007669"/>
    <property type="project" value="InterPro"/>
</dbReference>
<protein>
    <submittedName>
        <fullName evidence="2">Uncharacterized protein</fullName>
    </submittedName>
</protein>
<accession>A0AAD9Q7W9</accession>
<evidence type="ECO:0000256" key="1">
    <source>
        <dbReference type="SAM" id="Phobius"/>
    </source>
</evidence>
<organism evidence="2 3">
    <name type="scientific">Acropora cervicornis</name>
    <name type="common">Staghorn coral</name>
    <dbReference type="NCBI Taxonomy" id="6130"/>
    <lineage>
        <taxon>Eukaryota</taxon>
        <taxon>Metazoa</taxon>
        <taxon>Cnidaria</taxon>
        <taxon>Anthozoa</taxon>
        <taxon>Hexacorallia</taxon>
        <taxon>Scleractinia</taxon>
        <taxon>Astrocoeniina</taxon>
        <taxon>Acroporidae</taxon>
        <taxon>Acropora</taxon>
    </lineage>
</organism>
<evidence type="ECO:0000313" key="3">
    <source>
        <dbReference type="Proteomes" id="UP001249851"/>
    </source>
</evidence>
<keyword evidence="3" id="KW-1185">Reference proteome</keyword>
<keyword evidence="1" id="KW-1133">Transmembrane helix</keyword>
<name>A0AAD9Q7W9_ACRCE</name>
<feature type="non-terminal residue" evidence="2">
    <location>
        <position position="84"/>
    </location>
</feature>
<sequence>MANTSANASSNLSASCTGLDLTLFELGCLGPSLAFISILAFLKRRETYKLSSCNGYPGLVIPINFLRSSKSNRFAIAATFGATA</sequence>
<reference evidence="2" key="2">
    <citation type="journal article" date="2023" name="Science">
        <title>Genomic signatures of disease resistance in endangered staghorn corals.</title>
        <authorList>
            <person name="Vollmer S.V."/>
            <person name="Selwyn J.D."/>
            <person name="Despard B.A."/>
            <person name="Roesel C.L."/>
        </authorList>
    </citation>
    <scope>NUCLEOTIDE SEQUENCE</scope>
    <source>
        <strain evidence="2">K2</strain>
    </source>
</reference>
<gene>
    <name evidence="2" type="ORF">P5673_021618</name>
</gene>
<proteinExistence type="predicted"/>